<evidence type="ECO:0000313" key="2">
    <source>
        <dbReference type="Proteomes" id="UP001497516"/>
    </source>
</evidence>
<name>A0AAV2F752_9ROSI</name>
<evidence type="ECO:0000313" key="1">
    <source>
        <dbReference type="EMBL" id="CAL1394066.1"/>
    </source>
</evidence>
<keyword evidence="2" id="KW-1185">Reference proteome</keyword>
<protein>
    <submittedName>
        <fullName evidence="1">Uncharacterized protein</fullName>
    </submittedName>
</protein>
<organism evidence="1 2">
    <name type="scientific">Linum trigynum</name>
    <dbReference type="NCBI Taxonomy" id="586398"/>
    <lineage>
        <taxon>Eukaryota</taxon>
        <taxon>Viridiplantae</taxon>
        <taxon>Streptophyta</taxon>
        <taxon>Embryophyta</taxon>
        <taxon>Tracheophyta</taxon>
        <taxon>Spermatophyta</taxon>
        <taxon>Magnoliopsida</taxon>
        <taxon>eudicotyledons</taxon>
        <taxon>Gunneridae</taxon>
        <taxon>Pentapetalae</taxon>
        <taxon>rosids</taxon>
        <taxon>fabids</taxon>
        <taxon>Malpighiales</taxon>
        <taxon>Linaceae</taxon>
        <taxon>Linum</taxon>
    </lineage>
</organism>
<gene>
    <name evidence="1" type="ORF">LTRI10_LOCUS34592</name>
</gene>
<dbReference type="AlphaFoldDB" id="A0AAV2F752"/>
<proteinExistence type="predicted"/>
<accession>A0AAV2F752</accession>
<reference evidence="1 2" key="1">
    <citation type="submission" date="2024-04" db="EMBL/GenBank/DDBJ databases">
        <authorList>
            <person name="Fracassetti M."/>
        </authorList>
    </citation>
    <scope>NUCLEOTIDE SEQUENCE [LARGE SCALE GENOMIC DNA]</scope>
</reference>
<sequence length="112" mass="12373">MIRSSRLGGMTKVRRPTSMEAEAVWLSAGLRRVGDGESQQSSLRTEQAGWATEIQIAATFGELSCWLRGFDCQGQRSDSERTRGDDESRRVELLAARCACLSSVEESCRQGN</sequence>
<dbReference type="Proteomes" id="UP001497516">
    <property type="component" value="Chromosome 6"/>
</dbReference>
<dbReference type="EMBL" id="OZ034819">
    <property type="protein sequence ID" value="CAL1394066.1"/>
    <property type="molecule type" value="Genomic_DNA"/>
</dbReference>